<feature type="compositionally biased region" description="Acidic residues" evidence="1">
    <location>
        <begin position="413"/>
        <end position="423"/>
    </location>
</feature>
<feature type="non-terminal residue" evidence="2">
    <location>
        <position position="1"/>
    </location>
</feature>
<evidence type="ECO:0000313" key="2">
    <source>
        <dbReference type="EMBL" id="TRY72218.1"/>
    </source>
</evidence>
<feature type="compositionally biased region" description="Basic and acidic residues" evidence="1">
    <location>
        <begin position="388"/>
        <end position="401"/>
    </location>
</feature>
<name>A0A553P3E3_TIGCA</name>
<reference evidence="2 3" key="1">
    <citation type="journal article" date="2018" name="Nat. Ecol. Evol.">
        <title>Genomic signatures of mitonuclear coevolution across populations of Tigriopus californicus.</title>
        <authorList>
            <person name="Barreto F.S."/>
            <person name="Watson E.T."/>
            <person name="Lima T.G."/>
            <person name="Willett C.S."/>
            <person name="Edmands S."/>
            <person name="Li W."/>
            <person name="Burton R.S."/>
        </authorList>
    </citation>
    <scope>NUCLEOTIDE SEQUENCE [LARGE SCALE GENOMIC DNA]</scope>
    <source>
        <strain evidence="2 3">San Diego</strain>
    </source>
</reference>
<sequence>WKSSPNLEKNGKRNLLILGWRARNQGTSLLRLRATTGQNSKMSQDVPEEGSTHQFQIELDSSRISEPKPAFSIGQQLKIQIELKHVKEDDKGRILDELPNSEVQKGRKSSNTKKELESFGMLKTKSGRPHKTNEIQEQETINNYELGHGKSNSRFQKVSGQEHNLSKQDFRGQSQEHDLIMGNWRQDLVQEETKNVKERPEIETKLWARSGRVQDEKPKAKTKEELDEIAFFLDDEPNPEKNHDVLEYAGLNGQFQREFRGEEGVLPHFKNEQHQKRRHRDNSQPIEDRVKYLEAKHDPLKKKRDDLLKMTRFALDKNDHDVPDTSPKQSANAGPSKIRSGSDLDPDLHYHLVKISKLDTNCGDTDGQSDPMTPYSKGSLDQWTDSMLDAHQDHQKVEKTHNGNQTDHQNQSESEDTSSDLSEDQFPTPTCCFWKCL</sequence>
<comment type="caution">
    <text evidence="2">The sequence shown here is derived from an EMBL/GenBank/DDBJ whole genome shotgun (WGS) entry which is preliminary data.</text>
</comment>
<feature type="region of interest" description="Disordered" evidence="1">
    <location>
        <begin position="99"/>
        <end position="136"/>
    </location>
</feature>
<feature type="compositionally biased region" description="Polar residues" evidence="1">
    <location>
        <begin position="402"/>
        <end position="411"/>
    </location>
</feature>
<dbReference type="EMBL" id="VCGU01000008">
    <property type="protein sequence ID" value="TRY72218.1"/>
    <property type="molecule type" value="Genomic_DNA"/>
</dbReference>
<protein>
    <submittedName>
        <fullName evidence="2">Uncharacterized protein</fullName>
    </submittedName>
</protein>
<keyword evidence="3" id="KW-1185">Reference proteome</keyword>
<feature type="region of interest" description="Disordered" evidence="1">
    <location>
        <begin position="359"/>
        <end position="427"/>
    </location>
</feature>
<feature type="region of interest" description="Disordered" evidence="1">
    <location>
        <begin position="317"/>
        <end position="345"/>
    </location>
</feature>
<feature type="region of interest" description="Disordered" evidence="1">
    <location>
        <begin position="268"/>
        <end position="287"/>
    </location>
</feature>
<dbReference type="AlphaFoldDB" id="A0A553P3E3"/>
<evidence type="ECO:0000256" key="1">
    <source>
        <dbReference type="SAM" id="MobiDB-lite"/>
    </source>
</evidence>
<dbReference type="Proteomes" id="UP000318571">
    <property type="component" value="Chromosome 7"/>
</dbReference>
<organism evidence="2 3">
    <name type="scientific">Tigriopus californicus</name>
    <name type="common">Marine copepod</name>
    <dbReference type="NCBI Taxonomy" id="6832"/>
    <lineage>
        <taxon>Eukaryota</taxon>
        <taxon>Metazoa</taxon>
        <taxon>Ecdysozoa</taxon>
        <taxon>Arthropoda</taxon>
        <taxon>Crustacea</taxon>
        <taxon>Multicrustacea</taxon>
        <taxon>Hexanauplia</taxon>
        <taxon>Copepoda</taxon>
        <taxon>Harpacticoida</taxon>
        <taxon>Harpacticidae</taxon>
        <taxon>Tigriopus</taxon>
    </lineage>
</organism>
<evidence type="ECO:0000313" key="3">
    <source>
        <dbReference type="Proteomes" id="UP000318571"/>
    </source>
</evidence>
<feature type="compositionally biased region" description="Polar residues" evidence="1">
    <location>
        <begin position="359"/>
        <end position="371"/>
    </location>
</feature>
<accession>A0A553P3E3</accession>
<proteinExistence type="predicted"/>
<gene>
    <name evidence="2" type="ORF">TCAL_13076</name>
</gene>